<feature type="compositionally biased region" description="Low complexity" evidence="1">
    <location>
        <begin position="326"/>
        <end position="341"/>
    </location>
</feature>
<name>A0A9Q9AJ04_9PEZI</name>
<protein>
    <submittedName>
        <fullName evidence="2">Uncharacterized protein</fullName>
    </submittedName>
</protein>
<feature type="compositionally biased region" description="Acidic residues" evidence="1">
    <location>
        <begin position="310"/>
        <end position="319"/>
    </location>
</feature>
<organism evidence="2 3">
    <name type="scientific">Septoria linicola</name>
    <dbReference type="NCBI Taxonomy" id="215465"/>
    <lineage>
        <taxon>Eukaryota</taxon>
        <taxon>Fungi</taxon>
        <taxon>Dikarya</taxon>
        <taxon>Ascomycota</taxon>
        <taxon>Pezizomycotina</taxon>
        <taxon>Dothideomycetes</taxon>
        <taxon>Dothideomycetidae</taxon>
        <taxon>Mycosphaerellales</taxon>
        <taxon>Mycosphaerellaceae</taxon>
        <taxon>Septoria</taxon>
    </lineage>
</organism>
<evidence type="ECO:0000256" key="1">
    <source>
        <dbReference type="SAM" id="MobiDB-lite"/>
    </source>
</evidence>
<accession>A0A9Q9AJ04</accession>
<feature type="compositionally biased region" description="Polar residues" evidence="1">
    <location>
        <begin position="40"/>
        <end position="49"/>
    </location>
</feature>
<evidence type="ECO:0000313" key="3">
    <source>
        <dbReference type="Proteomes" id="UP001056384"/>
    </source>
</evidence>
<feature type="region of interest" description="Disordered" evidence="1">
    <location>
        <begin position="286"/>
        <end position="351"/>
    </location>
</feature>
<evidence type="ECO:0000313" key="2">
    <source>
        <dbReference type="EMBL" id="USW46977.1"/>
    </source>
</evidence>
<dbReference type="AlphaFoldDB" id="A0A9Q9AJ04"/>
<gene>
    <name evidence="2" type="ORF">Slin15195_G002960</name>
</gene>
<dbReference type="OrthoDB" id="5380370at2759"/>
<keyword evidence="3" id="KW-1185">Reference proteome</keyword>
<dbReference type="EMBL" id="CP099418">
    <property type="protein sequence ID" value="USW46977.1"/>
    <property type="molecule type" value="Genomic_DNA"/>
</dbReference>
<dbReference type="Proteomes" id="UP001056384">
    <property type="component" value="Chromosome 1"/>
</dbReference>
<proteinExistence type="predicted"/>
<reference evidence="2" key="1">
    <citation type="submission" date="2022-06" db="EMBL/GenBank/DDBJ databases">
        <title>Complete genome sequences of two strains of the flax pathogen Septoria linicola.</title>
        <authorList>
            <person name="Lapalu N."/>
            <person name="Simon A."/>
            <person name="Demenou B."/>
            <person name="Paumier D."/>
            <person name="Guillot M.-P."/>
            <person name="Gout L."/>
            <person name="Valade R."/>
        </authorList>
    </citation>
    <scope>NUCLEOTIDE SEQUENCE</scope>
    <source>
        <strain evidence="2">SE15195</strain>
    </source>
</reference>
<feature type="region of interest" description="Disordered" evidence="1">
    <location>
        <begin position="35"/>
        <end position="71"/>
    </location>
</feature>
<feature type="compositionally biased region" description="Basic residues" evidence="1">
    <location>
        <begin position="55"/>
        <end position="69"/>
    </location>
</feature>
<sequence length="450" mass="49502">MHITPEEYQSLPVSVQKKYFSSVERLRILQQTAVEKRSKQSLSPRQSSLDAIRPKTSHSSRTHSPRQSRKSSLVVPFVEDVNEDQALRFLALPDKVKRSHFSEVELVLLTESSQRVLGLSDDGRLPQWRYDNRSASVGSASSIDSMALEKDWPDEETDSVMSNELGGGSDPGFATPWGQHQHNAISCSAFAAASAIDLSQLGARKKSFSKKRAMSLAPLPLPPPTLLPAMPALPRQDTTRESEQDQVSSPAVGPRQTETQHYRDAEARSKLRTFLASPEKFDEALEFGFPAERPERNKSTSTRGTPAALDLDDADDDDLSGPPSMASPSSTDSTAFSSATANPTAVDSGVTLPLPMMKGNVRSLTPDLDGREMTLRLTLTRRDLRAPEEELYAFQRSQVSGVDVETADPLALDSLEICDDHSGNHGAFAINNNRTPKRGFMKVWSSIRKR</sequence>
<feature type="region of interest" description="Disordered" evidence="1">
    <location>
        <begin position="215"/>
        <end position="266"/>
    </location>
</feature>